<dbReference type="Gene3D" id="1.10.110.10">
    <property type="entry name" value="Plant lipid-transfer and hydrophobic proteins"/>
    <property type="match status" value="1"/>
</dbReference>
<evidence type="ECO:0000256" key="2">
    <source>
        <dbReference type="SAM" id="SignalP"/>
    </source>
</evidence>
<dbReference type="PROSITE" id="PS00597">
    <property type="entry name" value="PLANT_LTP"/>
    <property type="match status" value="1"/>
</dbReference>
<keyword evidence="1" id="KW-0446">Lipid-binding</keyword>
<protein>
    <recommendedName>
        <fullName evidence="1">Non-specific lipid-transfer protein</fullName>
    </recommendedName>
</protein>
<dbReference type="Pfam" id="PF00234">
    <property type="entry name" value="Tryp_alpha_amyl"/>
    <property type="match status" value="1"/>
</dbReference>
<gene>
    <name evidence="4" type="ORF">FRX31_008228</name>
</gene>
<dbReference type="InterPro" id="IPR036312">
    <property type="entry name" value="Bifun_inhib/LTP/seed_sf"/>
</dbReference>
<keyword evidence="2" id="KW-0732">Signal</keyword>
<name>A0A7J6WXK2_THATH</name>
<comment type="caution">
    <text evidence="4">The sequence shown here is derived from an EMBL/GenBank/DDBJ whole genome shotgun (WGS) entry which is preliminary data.</text>
</comment>
<evidence type="ECO:0000256" key="1">
    <source>
        <dbReference type="RuleBase" id="RU000628"/>
    </source>
</evidence>
<dbReference type="PRINTS" id="PR00382">
    <property type="entry name" value="LIPIDTRNSFER"/>
</dbReference>
<dbReference type="InterPro" id="IPR016140">
    <property type="entry name" value="Bifunc_inhib/LTP/seed_store"/>
</dbReference>
<reference evidence="4 5" key="1">
    <citation type="submission" date="2020-06" db="EMBL/GenBank/DDBJ databases">
        <title>Transcriptomic and genomic resources for Thalictrum thalictroides and T. hernandezii: Facilitating candidate gene discovery in an emerging model plant lineage.</title>
        <authorList>
            <person name="Arias T."/>
            <person name="Riano-Pachon D.M."/>
            <person name="Di Stilio V.S."/>
        </authorList>
    </citation>
    <scope>NUCLEOTIDE SEQUENCE [LARGE SCALE GENOMIC DNA]</scope>
    <source>
        <strain evidence="5">cv. WT478/WT964</strain>
        <tissue evidence="4">Leaves</tissue>
    </source>
</reference>
<dbReference type="Proteomes" id="UP000554482">
    <property type="component" value="Unassembled WGS sequence"/>
</dbReference>
<dbReference type="OrthoDB" id="1890443at2759"/>
<sequence length="121" mass="12784">MAACSMIYKLICVLVAGMLVASVPYAQALTCNNVYTSLYPCLSYISGNGGPVPIPCCTGIKSLNAAAKTTPDRQTVCRCLTQIAKGATGINTKLIASLPSQCRVYIPYTLSPNIDCSKIRS</sequence>
<dbReference type="CDD" id="cd01960">
    <property type="entry name" value="nsLTP1"/>
    <property type="match status" value="1"/>
</dbReference>
<keyword evidence="5" id="KW-1185">Reference proteome</keyword>
<comment type="similarity">
    <text evidence="1">Belongs to the plant LTP family.</text>
</comment>
<dbReference type="GO" id="GO:0008289">
    <property type="term" value="F:lipid binding"/>
    <property type="evidence" value="ECO:0007669"/>
    <property type="project" value="UniProtKB-KW"/>
</dbReference>
<dbReference type="SUPFAM" id="SSF47699">
    <property type="entry name" value="Bifunctional inhibitor/lipid-transfer protein/seed storage 2S albumin"/>
    <property type="match status" value="1"/>
</dbReference>
<evidence type="ECO:0000313" key="4">
    <source>
        <dbReference type="EMBL" id="KAF5202181.1"/>
    </source>
</evidence>
<feature type="chain" id="PRO_5029761394" description="Non-specific lipid-transfer protein" evidence="2">
    <location>
        <begin position="29"/>
        <end position="121"/>
    </location>
</feature>
<dbReference type="SMART" id="SM00499">
    <property type="entry name" value="AAI"/>
    <property type="match status" value="1"/>
</dbReference>
<dbReference type="EMBL" id="JABWDY010008465">
    <property type="protein sequence ID" value="KAF5202181.1"/>
    <property type="molecule type" value="Genomic_DNA"/>
</dbReference>
<accession>A0A7J6WXK2</accession>
<dbReference type="PANTHER" id="PTHR33076">
    <property type="entry name" value="NON-SPECIFIC LIPID-TRANSFER PROTEIN 2-RELATED"/>
    <property type="match status" value="1"/>
</dbReference>
<comment type="function">
    <text evidence="1">Plant non-specific lipid-transfer proteins transfer phospholipids as well as galactolipids across membranes. May play a role in wax or cutin deposition in the cell walls of expanding epidermal cells and certain secretory tissues.</text>
</comment>
<proteinExistence type="inferred from homology"/>
<dbReference type="GO" id="GO:0006869">
    <property type="term" value="P:lipid transport"/>
    <property type="evidence" value="ECO:0007669"/>
    <property type="project" value="InterPro"/>
</dbReference>
<dbReference type="InterPro" id="IPR000528">
    <property type="entry name" value="Plant_nsLTP"/>
</dbReference>
<keyword evidence="1" id="KW-0813">Transport</keyword>
<evidence type="ECO:0000313" key="5">
    <source>
        <dbReference type="Proteomes" id="UP000554482"/>
    </source>
</evidence>
<evidence type="ECO:0000259" key="3">
    <source>
        <dbReference type="SMART" id="SM00499"/>
    </source>
</evidence>
<dbReference type="AlphaFoldDB" id="A0A7J6WXK2"/>
<feature type="signal peptide" evidence="2">
    <location>
        <begin position="1"/>
        <end position="28"/>
    </location>
</feature>
<organism evidence="4 5">
    <name type="scientific">Thalictrum thalictroides</name>
    <name type="common">Rue-anemone</name>
    <name type="synonym">Anemone thalictroides</name>
    <dbReference type="NCBI Taxonomy" id="46969"/>
    <lineage>
        <taxon>Eukaryota</taxon>
        <taxon>Viridiplantae</taxon>
        <taxon>Streptophyta</taxon>
        <taxon>Embryophyta</taxon>
        <taxon>Tracheophyta</taxon>
        <taxon>Spermatophyta</taxon>
        <taxon>Magnoliopsida</taxon>
        <taxon>Ranunculales</taxon>
        <taxon>Ranunculaceae</taxon>
        <taxon>Thalictroideae</taxon>
        <taxon>Thalictrum</taxon>
    </lineage>
</organism>
<feature type="domain" description="Bifunctional inhibitor/plant lipid transfer protein/seed storage helical" evidence="3">
    <location>
        <begin position="31"/>
        <end position="116"/>
    </location>
</feature>